<evidence type="ECO:0000313" key="2">
    <source>
        <dbReference type="Proteomes" id="UP001216674"/>
    </source>
</evidence>
<dbReference type="RefSeq" id="WP_276268946.1">
    <property type="nucleotide sequence ID" value="NZ_JARJLM010000658.1"/>
</dbReference>
<gene>
    <name evidence="1" type="ORF">P3W85_40520</name>
</gene>
<protein>
    <submittedName>
        <fullName evidence="1">Uncharacterized protein</fullName>
    </submittedName>
</protein>
<reference evidence="1 2" key="1">
    <citation type="submission" date="2023-03" db="EMBL/GenBank/DDBJ databases">
        <title>Draft assemblies of triclosan tolerant bacteria isolated from returned activated sludge.</title>
        <authorList>
            <person name="Van Hamelsveld S."/>
        </authorList>
    </citation>
    <scope>NUCLEOTIDE SEQUENCE [LARGE SCALE GENOMIC DNA]</scope>
    <source>
        <strain evidence="1 2">GW210010_S58</strain>
    </source>
</reference>
<evidence type="ECO:0000313" key="1">
    <source>
        <dbReference type="EMBL" id="MDF3839179.1"/>
    </source>
</evidence>
<name>A0ABT6B2S1_9BURK</name>
<organism evidence="1 2">
    <name type="scientific">Cupriavidus basilensis</name>
    <dbReference type="NCBI Taxonomy" id="68895"/>
    <lineage>
        <taxon>Bacteria</taxon>
        <taxon>Pseudomonadati</taxon>
        <taxon>Pseudomonadota</taxon>
        <taxon>Betaproteobacteria</taxon>
        <taxon>Burkholderiales</taxon>
        <taxon>Burkholderiaceae</taxon>
        <taxon>Cupriavidus</taxon>
    </lineage>
</organism>
<accession>A0ABT6B2S1</accession>
<keyword evidence="2" id="KW-1185">Reference proteome</keyword>
<proteinExistence type="predicted"/>
<dbReference type="EMBL" id="JARJLM010000658">
    <property type="protein sequence ID" value="MDF3839179.1"/>
    <property type="molecule type" value="Genomic_DNA"/>
</dbReference>
<comment type="caution">
    <text evidence="1">The sequence shown here is derived from an EMBL/GenBank/DDBJ whole genome shotgun (WGS) entry which is preliminary data.</text>
</comment>
<sequence>MNPAPTGGVLRAIAIGQRVVVIEEDTADARLVLGFASSQTR</sequence>
<dbReference type="Proteomes" id="UP001216674">
    <property type="component" value="Unassembled WGS sequence"/>
</dbReference>